<proteinExistence type="predicted"/>
<dbReference type="InterPro" id="IPR002586">
    <property type="entry name" value="CobQ/CobB/MinD/ParA_Nub-bd_dom"/>
</dbReference>
<organism evidence="2 3">
    <name type="scientific">Glomus cerebriforme</name>
    <dbReference type="NCBI Taxonomy" id="658196"/>
    <lineage>
        <taxon>Eukaryota</taxon>
        <taxon>Fungi</taxon>
        <taxon>Fungi incertae sedis</taxon>
        <taxon>Mucoromycota</taxon>
        <taxon>Glomeromycotina</taxon>
        <taxon>Glomeromycetes</taxon>
        <taxon>Glomerales</taxon>
        <taxon>Glomeraceae</taxon>
        <taxon>Glomus</taxon>
    </lineage>
</organism>
<dbReference type="EMBL" id="QKYT01001201">
    <property type="protein sequence ID" value="RIA79642.1"/>
    <property type="molecule type" value="Genomic_DNA"/>
</dbReference>
<dbReference type="PRINTS" id="PR00507">
    <property type="entry name" value="N12N6MTFRASE"/>
</dbReference>
<dbReference type="Proteomes" id="UP000265703">
    <property type="component" value="Unassembled WGS sequence"/>
</dbReference>
<evidence type="ECO:0000259" key="1">
    <source>
        <dbReference type="Pfam" id="PF01656"/>
    </source>
</evidence>
<dbReference type="SUPFAM" id="SSF53335">
    <property type="entry name" value="S-adenosyl-L-methionine-dependent methyltransferases"/>
    <property type="match status" value="1"/>
</dbReference>
<dbReference type="Gene3D" id="3.40.50.150">
    <property type="entry name" value="Vaccinia Virus protein VP39"/>
    <property type="match status" value="1"/>
</dbReference>
<protein>
    <recommendedName>
        <fullName evidence="1">CobQ/CobB/MinD/ParA nucleotide binding domain-containing protein</fullName>
    </recommendedName>
</protein>
<accession>A0A397S2C7</accession>
<dbReference type="CDD" id="cd02042">
    <property type="entry name" value="ParAB_family"/>
    <property type="match status" value="1"/>
</dbReference>
<dbReference type="InterPro" id="IPR029063">
    <property type="entry name" value="SAM-dependent_MTases_sf"/>
</dbReference>
<dbReference type="Gene3D" id="3.40.50.300">
    <property type="entry name" value="P-loop containing nucleotide triphosphate hydrolases"/>
    <property type="match status" value="1"/>
</dbReference>
<dbReference type="AlphaFoldDB" id="A0A397S2C7"/>
<gene>
    <name evidence="2" type="ORF">C1645_840210</name>
</gene>
<reference evidence="2 3" key="1">
    <citation type="submission" date="2018-06" db="EMBL/GenBank/DDBJ databases">
        <title>Comparative genomics reveals the genomic features of Rhizophagus irregularis, R. cerebriforme, R. diaphanum and Gigaspora rosea, and their symbiotic lifestyle signature.</title>
        <authorList>
            <person name="Morin E."/>
            <person name="San Clemente H."/>
            <person name="Chen E.C.H."/>
            <person name="De La Providencia I."/>
            <person name="Hainaut M."/>
            <person name="Kuo A."/>
            <person name="Kohler A."/>
            <person name="Murat C."/>
            <person name="Tang N."/>
            <person name="Roy S."/>
            <person name="Loubradou J."/>
            <person name="Henrissat B."/>
            <person name="Grigoriev I.V."/>
            <person name="Corradi N."/>
            <person name="Roux C."/>
            <person name="Martin F.M."/>
        </authorList>
    </citation>
    <scope>NUCLEOTIDE SEQUENCE [LARGE SCALE GENOMIC DNA]</scope>
    <source>
        <strain evidence="2 3">DAOM 227022</strain>
    </source>
</reference>
<dbReference type="Pfam" id="PF01656">
    <property type="entry name" value="CbiA"/>
    <property type="match status" value="1"/>
</dbReference>
<dbReference type="SUPFAM" id="SSF52540">
    <property type="entry name" value="P-loop containing nucleoside triphosphate hydrolases"/>
    <property type="match status" value="1"/>
</dbReference>
<evidence type="ECO:0000313" key="3">
    <source>
        <dbReference type="Proteomes" id="UP000265703"/>
    </source>
</evidence>
<sequence length="870" mass="100096">MKVELNINNIKNLGQVSTPGSIVDFMLDVVGYRGETILNKHILDNSCGDGAFLKIIVKRYVKEAQKKNFPPKEIKKSLEVYIHGIEISSVAYKNCVKNLNSIFPANYDIKLADALFIREYDKKMDFVVGNPPGVEVKNAFATLADNIFIANKFPFSSSDIIKVVKSSTGEVKECIFPYRYDRETKRYLLKDFTELEPNTQNYLLKFQSQLKASLFNKEFSNIKLGLVPVEMGIYGGVYILPNGTEPKEIESHIRKKGAKGVRGTGKLKILHPHIAEDLRSILDDKFQVYSLDEKHSKEKIIRGRYMEKRVDIAVMKGEKPVAGIGIKFIMSNYRQNSNNYFENMLGETANIRTNNILYFQIVICFTRSPYFFKEENKERIIKNIEKVSLNHLGKYQILSQDDTLVYLHSPVKTLLVLVDFAKIDCEELFKSGKLGTSNELVQIVKEKGAELKFSELEDERQILDSKAFFANSLIFNDYEGFIRSCLQLIEGSREDVKEYLTRNVGFSFQDKELIWDSMLLKYGIENGYSTKYTFPLGRIILLDKTERNFKVYRILDNLANQILAYCIIVANRLVNGIDKIFERMVMKMAFSYQNCPDFLKLRLVQASNRQLLIDRAEQALSGDKELLQRLSGLPFVSGTGKTTLTALLTEYLTYQKKKVNLIDADANQALKFWIENCEQEDRLVSSPLPANYQIIDTVGVSGGSLTYIKQADIILVPFIPHYIDLQIPANQGTARRINPIKRDDTSQESGENHGQDFLDFTEEITYEWMKNGFDREQTKEWLDIGMKAEDSGLRKQYKEYLESDKLNEEAIEKIKDFNYKNLNSEQQSLIEQLIPNFELRQRYKCSSNSEIDEFIQKSQLKATEPKDILE</sequence>
<dbReference type="InterPro" id="IPR027417">
    <property type="entry name" value="P-loop_NTPase"/>
</dbReference>
<feature type="domain" description="CobQ/CobB/MinD/ParA nucleotide binding" evidence="1">
    <location>
        <begin position="637"/>
        <end position="724"/>
    </location>
</feature>
<name>A0A397S2C7_9GLOM</name>
<keyword evidence="3" id="KW-1185">Reference proteome</keyword>
<comment type="caution">
    <text evidence="2">The sequence shown here is derived from an EMBL/GenBank/DDBJ whole genome shotgun (WGS) entry which is preliminary data.</text>
</comment>
<dbReference type="OrthoDB" id="10575622at2759"/>
<evidence type="ECO:0000313" key="2">
    <source>
        <dbReference type="EMBL" id="RIA79642.1"/>
    </source>
</evidence>